<dbReference type="GO" id="GO:0006508">
    <property type="term" value="P:proteolysis"/>
    <property type="evidence" value="ECO:0007669"/>
    <property type="project" value="UniProtKB-KW"/>
</dbReference>
<dbReference type="InterPro" id="IPR023827">
    <property type="entry name" value="Peptidase_S8_Asp-AS"/>
</dbReference>
<sequence length="644" mass="65342">MSHACLTRRLSLAAALILALPAAHAADAVVSAATRANLTALSANARTDRFIVTYRDGSTQRANPSAAVQSVSAAMTRSGVTTATNGRSIAPAVSYQRKLGTGATLVRTSRRLSQTEANALMTQIAADPAVLHVQPDVLMHPVADAPFVPNDPNYVKYQWHMRGGDGTYETIGRDTTSFANLGGANVARAWNIADGAGVTVAVLDTGITHHSDIDLSLADAGYDFTSDPLVSGRATAGRISGGWDTGDWTNDPTYTDPVTGCVDPSQAEASSWHGTHVSGTIAELTNNGVGMAGVANKARVLPVRVLGHCGGYTSDIADGIVWASGGHVDGVPDNTTPVDVVSMSLGGSGACTADDVTGAAIAGAISRGVTVVVAAGNSNSNAANFSPASCPGAITVAANGIAGKRAFYSNFGPNVSLSAPGGGVYPNDASSGSVVDAGFIWSTGNAGEHEPTTENYIGMAGTSQATPHVAGTVALIVQARRTAGLPALTPAQMRSVLIGSARVFPSKPDQSIGGGILDAYAAVTKAIDPNTGSPDPTATQLSNGVAVSGISGYVGDSLLFAIEVPAGAKGLNLRTYGGTGDVSLYVKRDTVPAADGSDAQFRSVKPGNSESVVQTSPAAGIWYIRVFGVKDFTKLTISASFTAP</sequence>
<comment type="similarity">
    <text evidence="2 9 10">Belongs to the peptidase S8 family.</text>
</comment>
<feature type="active site" description="Charge relay system" evidence="9">
    <location>
        <position position="463"/>
    </location>
</feature>
<dbReference type="OrthoDB" id="9790784at2"/>
<keyword evidence="5 11" id="KW-0732">Signal</keyword>
<name>A0A4R3YVH0_9GAMM</name>
<keyword evidence="4 9" id="KW-0645">Protease</keyword>
<dbReference type="InterPro" id="IPR023828">
    <property type="entry name" value="Peptidase_S8_Ser-AS"/>
</dbReference>
<dbReference type="RefSeq" id="WP_132141189.1">
    <property type="nucleotide sequence ID" value="NZ_SMCS01000001.1"/>
</dbReference>
<dbReference type="Gene3D" id="2.60.120.380">
    <property type="match status" value="1"/>
</dbReference>
<keyword evidence="3" id="KW-0964">Secreted</keyword>
<dbReference type="InterPro" id="IPR000209">
    <property type="entry name" value="Peptidase_S8/S53_dom"/>
</dbReference>
<proteinExistence type="inferred from homology"/>
<keyword evidence="15" id="KW-1185">Reference proteome</keyword>
<feature type="chain" id="PRO_5020968373" evidence="11">
    <location>
        <begin position="26"/>
        <end position="644"/>
    </location>
</feature>
<keyword evidence="8" id="KW-0865">Zymogen</keyword>
<dbReference type="SUPFAM" id="SSF52743">
    <property type="entry name" value="Subtilisin-like"/>
    <property type="match status" value="1"/>
</dbReference>
<evidence type="ECO:0000259" key="12">
    <source>
        <dbReference type="Pfam" id="PF00082"/>
    </source>
</evidence>
<dbReference type="InterPro" id="IPR007280">
    <property type="entry name" value="Peptidase_C_arc/bac"/>
</dbReference>
<dbReference type="EMBL" id="SMCS01000001">
    <property type="protein sequence ID" value="TCV97105.1"/>
    <property type="molecule type" value="Genomic_DNA"/>
</dbReference>
<dbReference type="GO" id="GO:0005576">
    <property type="term" value="C:extracellular region"/>
    <property type="evidence" value="ECO:0007669"/>
    <property type="project" value="UniProtKB-SubCell"/>
</dbReference>
<evidence type="ECO:0000256" key="9">
    <source>
        <dbReference type="PROSITE-ProRule" id="PRU01240"/>
    </source>
</evidence>
<feature type="domain" description="Peptidase C-terminal archaeal/bacterial" evidence="13">
    <location>
        <begin position="556"/>
        <end position="628"/>
    </location>
</feature>
<dbReference type="Pfam" id="PF00082">
    <property type="entry name" value="Peptidase_S8"/>
    <property type="match status" value="1"/>
</dbReference>
<dbReference type="InterPro" id="IPR015500">
    <property type="entry name" value="Peptidase_S8_subtilisin-rel"/>
</dbReference>
<dbReference type="InterPro" id="IPR050131">
    <property type="entry name" value="Peptidase_S8_subtilisin-like"/>
</dbReference>
<evidence type="ECO:0000256" key="5">
    <source>
        <dbReference type="ARBA" id="ARBA00022729"/>
    </source>
</evidence>
<gene>
    <name evidence="14" type="ORF">EC912_101100</name>
</gene>
<organism evidence="14 15">
    <name type="scientific">Luteibacter rhizovicinus</name>
    <dbReference type="NCBI Taxonomy" id="242606"/>
    <lineage>
        <taxon>Bacteria</taxon>
        <taxon>Pseudomonadati</taxon>
        <taxon>Pseudomonadota</taxon>
        <taxon>Gammaproteobacteria</taxon>
        <taxon>Lysobacterales</taxon>
        <taxon>Rhodanobacteraceae</taxon>
        <taxon>Luteibacter</taxon>
    </lineage>
</organism>
<evidence type="ECO:0000256" key="3">
    <source>
        <dbReference type="ARBA" id="ARBA00022525"/>
    </source>
</evidence>
<reference evidence="14 15" key="1">
    <citation type="submission" date="2019-03" db="EMBL/GenBank/DDBJ databases">
        <title>Above-ground endophytic microbial communities from plants in different locations in the United States.</title>
        <authorList>
            <person name="Frank C."/>
        </authorList>
    </citation>
    <scope>NUCLEOTIDE SEQUENCE [LARGE SCALE GENOMIC DNA]</scope>
    <source>
        <strain evidence="14 15">LP_13_YM</strain>
    </source>
</reference>
<dbReference type="PANTHER" id="PTHR43806:SF11">
    <property type="entry name" value="CEREVISIN-RELATED"/>
    <property type="match status" value="1"/>
</dbReference>
<dbReference type="InterPro" id="IPR036852">
    <property type="entry name" value="Peptidase_S8/S53_dom_sf"/>
</dbReference>
<evidence type="ECO:0000256" key="10">
    <source>
        <dbReference type="RuleBase" id="RU003355"/>
    </source>
</evidence>
<evidence type="ECO:0000256" key="1">
    <source>
        <dbReference type="ARBA" id="ARBA00004613"/>
    </source>
</evidence>
<feature type="signal peptide" evidence="11">
    <location>
        <begin position="1"/>
        <end position="25"/>
    </location>
</feature>
<evidence type="ECO:0000313" key="14">
    <source>
        <dbReference type="EMBL" id="TCV97105.1"/>
    </source>
</evidence>
<dbReference type="FunFam" id="3.40.50.200:FF:000022">
    <property type="entry name" value="Extracellular protease"/>
    <property type="match status" value="1"/>
</dbReference>
<dbReference type="PROSITE" id="PS00138">
    <property type="entry name" value="SUBTILASE_SER"/>
    <property type="match status" value="1"/>
</dbReference>
<evidence type="ECO:0000313" key="15">
    <source>
        <dbReference type="Proteomes" id="UP000295645"/>
    </source>
</evidence>
<dbReference type="GO" id="GO:0004252">
    <property type="term" value="F:serine-type endopeptidase activity"/>
    <property type="evidence" value="ECO:0007669"/>
    <property type="project" value="UniProtKB-UniRule"/>
</dbReference>
<dbReference type="PANTHER" id="PTHR43806">
    <property type="entry name" value="PEPTIDASE S8"/>
    <property type="match status" value="1"/>
</dbReference>
<evidence type="ECO:0000256" key="6">
    <source>
        <dbReference type="ARBA" id="ARBA00022801"/>
    </source>
</evidence>
<dbReference type="AlphaFoldDB" id="A0A4R3YVH0"/>
<dbReference type="Gene3D" id="3.40.50.200">
    <property type="entry name" value="Peptidase S8/S53 domain"/>
    <property type="match status" value="1"/>
</dbReference>
<evidence type="ECO:0000256" key="4">
    <source>
        <dbReference type="ARBA" id="ARBA00022670"/>
    </source>
</evidence>
<dbReference type="Pfam" id="PF04151">
    <property type="entry name" value="PPC"/>
    <property type="match status" value="1"/>
</dbReference>
<keyword evidence="7 9" id="KW-0720">Serine protease</keyword>
<evidence type="ECO:0000259" key="13">
    <source>
        <dbReference type="Pfam" id="PF04151"/>
    </source>
</evidence>
<evidence type="ECO:0000256" key="8">
    <source>
        <dbReference type="ARBA" id="ARBA00023145"/>
    </source>
</evidence>
<comment type="subcellular location">
    <subcellularLocation>
        <location evidence="1">Secreted</location>
    </subcellularLocation>
</comment>
<feature type="active site" description="Charge relay system" evidence="9">
    <location>
        <position position="273"/>
    </location>
</feature>
<feature type="active site" description="Charge relay system" evidence="9">
    <location>
        <position position="204"/>
    </location>
</feature>
<dbReference type="PROSITE" id="PS00136">
    <property type="entry name" value="SUBTILASE_ASP"/>
    <property type="match status" value="1"/>
</dbReference>
<dbReference type="PRINTS" id="PR00723">
    <property type="entry name" value="SUBTILISIN"/>
</dbReference>
<dbReference type="Proteomes" id="UP000295645">
    <property type="component" value="Unassembled WGS sequence"/>
</dbReference>
<dbReference type="PROSITE" id="PS51892">
    <property type="entry name" value="SUBTILASE"/>
    <property type="match status" value="1"/>
</dbReference>
<evidence type="ECO:0000256" key="7">
    <source>
        <dbReference type="ARBA" id="ARBA00022825"/>
    </source>
</evidence>
<evidence type="ECO:0000256" key="2">
    <source>
        <dbReference type="ARBA" id="ARBA00011073"/>
    </source>
</evidence>
<evidence type="ECO:0000256" key="11">
    <source>
        <dbReference type="SAM" id="SignalP"/>
    </source>
</evidence>
<protein>
    <submittedName>
        <fullName evidence="14">Serine protease</fullName>
    </submittedName>
</protein>
<feature type="domain" description="Peptidase S8/S53" evidence="12">
    <location>
        <begin position="195"/>
        <end position="514"/>
    </location>
</feature>
<comment type="caution">
    <text evidence="14">The sequence shown here is derived from an EMBL/GenBank/DDBJ whole genome shotgun (WGS) entry which is preliminary data.</text>
</comment>
<accession>A0A4R3YVH0</accession>
<keyword evidence="6 9" id="KW-0378">Hydrolase</keyword>